<dbReference type="SUPFAM" id="SSF56801">
    <property type="entry name" value="Acetyl-CoA synthetase-like"/>
    <property type="match status" value="1"/>
</dbReference>
<reference evidence="12" key="1">
    <citation type="submission" date="2016-02" db="EMBL/GenBank/DDBJ databases">
        <authorList>
            <person name="Holder M.E."/>
            <person name="Ajami N.J."/>
            <person name="Petrosino J.F."/>
        </authorList>
    </citation>
    <scope>NUCLEOTIDE SEQUENCE [LARGE SCALE GENOMIC DNA]</scope>
    <source>
        <strain evidence="12">CCUG 45958</strain>
    </source>
</reference>
<feature type="region of interest" description="Disordered" evidence="7">
    <location>
        <begin position="664"/>
        <end position="685"/>
    </location>
</feature>
<evidence type="ECO:0000259" key="10">
    <source>
        <dbReference type="Pfam" id="PF16177"/>
    </source>
</evidence>
<dbReference type="Pfam" id="PF00501">
    <property type="entry name" value="AMP-binding"/>
    <property type="match status" value="1"/>
</dbReference>
<organism evidence="11 12">
    <name type="scientific">Desulfovibrio fairfieldensis</name>
    <dbReference type="NCBI Taxonomy" id="44742"/>
    <lineage>
        <taxon>Bacteria</taxon>
        <taxon>Pseudomonadati</taxon>
        <taxon>Thermodesulfobacteriota</taxon>
        <taxon>Desulfovibrionia</taxon>
        <taxon>Desulfovibrionales</taxon>
        <taxon>Desulfovibrionaceae</taxon>
        <taxon>Desulfovibrio</taxon>
    </lineage>
</organism>
<proteinExistence type="inferred from homology"/>
<dbReference type="KEGG" id="dfi:AXF13_10380"/>
<dbReference type="GO" id="GO:0019427">
    <property type="term" value="P:acetyl-CoA biosynthetic process from acetate"/>
    <property type="evidence" value="ECO:0007669"/>
    <property type="project" value="UniProtKB-UniRule"/>
</dbReference>
<evidence type="ECO:0000256" key="2">
    <source>
        <dbReference type="ARBA" id="ARBA00022598"/>
    </source>
</evidence>
<dbReference type="InterPro" id="IPR045851">
    <property type="entry name" value="AMP-bd_C_sf"/>
</dbReference>
<dbReference type="PANTHER" id="PTHR24095:SF14">
    <property type="entry name" value="ACETYL-COENZYME A SYNTHETASE 1"/>
    <property type="match status" value="1"/>
</dbReference>
<sequence length="685" mass="76574">MSQERITTLLTEKRSYLPPEHGKSSAWICGQEEYDALCRRALEDPSDFWGARASQLIHWFKRWDKVLDADEQRHKYRWFTGAKLNASFNCIDRHLISGRRNKAALIWQGEDEMDVRCYTYQMLYTEVCRMAHALSSLHIRKGDHVALYMPMIPELVIAMLACARIGAIHTAIFSGYAEGGVRSRIQGSKARVVITADATVRAGKFKPLKANLDPILEKCPSVAHVVVVRRAGLDNVTMQPNRDIWWHDLIDDFTLNADYPCEPMDANDTLFLLHTSGSTGKPTGIMHSTGGYLTYAAHTTQWCFDMRDDDVYWCTADMGWITGHTYGVYGPLALGATTMMFEGVPTWPKPDRYWRIVENFRVNILYTAPTVIRSLMRLGEAWAERYDLRSLRILGSVGEPINPEAWQWYHKHIGAGELPIVDTWWQTETGGAMISPMPYATKLKPGSASKPLPGIDAAVMGSAGRDGEETTGAGHLVIRKPWPGMMLGVFNDEEKYQSYFSRFGCYESGDGAQVDADGYFWILGRIDDSINVSGHRLSTAEIEAVLAACPEVGEAAVVPMPHRLKGEAIYAYVLTRDEVPWSEELRKKLRDTVRRDIGALANPEYIQFVEAMPKTTSGKIIRRMLRKIAGDTYEDMGDTTALADPHVLEAIIIGHQNLLQGQHETATPAGDEPTPDAKEGAPAGA</sequence>
<evidence type="ECO:0000256" key="6">
    <source>
        <dbReference type="NCBIfam" id="TIGR02188"/>
    </source>
</evidence>
<dbReference type="NCBIfam" id="TIGR02188">
    <property type="entry name" value="Ac_CoA_lig_AcsA"/>
    <property type="match status" value="1"/>
</dbReference>
<dbReference type="InterPro" id="IPR042099">
    <property type="entry name" value="ANL_N_sf"/>
</dbReference>
<keyword evidence="2" id="KW-0436">Ligase</keyword>
<evidence type="ECO:0000256" key="1">
    <source>
        <dbReference type="ARBA" id="ARBA00006432"/>
    </source>
</evidence>
<dbReference type="Proteomes" id="UP000069241">
    <property type="component" value="Chromosome"/>
</dbReference>
<keyword evidence="12" id="KW-1185">Reference proteome</keyword>
<evidence type="ECO:0000259" key="8">
    <source>
        <dbReference type="Pfam" id="PF00501"/>
    </source>
</evidence>
<evidence type="ECO:0000256" key="4">
    <source>
        <dbReference type="ARBA" id="ARBA00022840"/>
    </source>
</evidence>
<dbReference type="EMBL" id="CP014229">
    <property type="protein sequence ID" value="AMD90490.1"/>
    <property type="molecule type" value="Genomic_DNA"/>
</dbReference>
<dbReference type="Gene3D" id="3.30.300.30">
    <property type="match status" value="1"/>
</dbReference>
<gene>
    <name evidence="11" type="ORF">AXF13_10380</name>
</gene>
<dbReference type="InterPro" id="IPR032387">
    <property type="entry name" value="ACAS_N"/>
</dbReference>
<feature type="domain" description="Acetyl-coenzyme A synthetase N-terminal" evidence="10">
    <location>
        <begin position="34"/>
        <end position="90"/>
    </location>
</feature>
<feature type="domain" description="AMP-binding enzyme C-terminal" evidence="9">
    <location>
        <begin position="541"/>
        <end position="619"/>
    </location>
</feature>
<dbReference type="EC" id="6.2.1.1" evidence="6"/>
<dbReference type="FunFam" id="3.40.50.12780:FF:000001">
    <property type="entry name" value="Acetyl-coenzyme A synthetase"/>
    <property type="match status" value="1"/>
</dbReference>
<comment type="similarity">
    <text evidence="1">Belongs to the ATP-dependent AMP-binding enzyme family.</text>
</comment>
<dbReference type="Gene3D" id="3.40.50.12780">
    <property type="entry name" value="N-terminal domain of ligase-like"/>
    <property type="match status" value="1"/>
</dbReference>
<keyword evidence="4" id="KW-0067">ATP-binding</keyword>
<dbReference type="InterPro" id="IPR011904">
    <property type="entry name" value="Ac_CoA_lig"/>
</dbReference>
<evidence type="ECO:0000313" key="12">
    <source>
        <dbReference type="Proteomes" id="UP000069241"/>
    </source>
</evidence>
<evidence type="ECO:0000313" key="11">
    <source>
        <dbReference type="EMBL" id="AMD90490.1"/>
    </source>
</evidence>
<accession>A0A0X8JKJ3</accession>
<dbReference type="RefSeq" id="WP_062253085.1">
    <property type="nucleotide sequence ID" value="NZ_CP014229.1"/>
</dbReference>
<keyword evidence="3" id="KW-0547">Nucleotide-binding</keyword>
<dbReference type="PANTHER" id="PTHR24095">
    <property type="entry name" value="ACETYL-COENZYME A SYNTHETASE"/>
    <property type="match status" value="1"/>
</dbReference>
<dbReference type="NCBIfam" id="NF001208">
    <property type="entry name" value="PRK00174.1"/>
    <property type="match status" value="1"/>
</dbReference>
<evidence type="ECO:0000259" key="9">
    <source>
        <dbReference type="Pfam" id="PF13193"/>
    </source>
</evidence>
<protein>
    <recommendedName>
        <fullName evidence="6">Acetate--CoA ligase</fullName>
        <ecNumber evidence="6">6.2.1.1</ecNumber>
    </recommendedName>
</protein>
<dbReference type="GO" id="GO:0003987">
    <property type="term" value="F:acetate-CoA ligase activity"/>
    <property type="evidence" value="ECO:0007669"/>
    <property type="project" value="UniProtKB-UniRule"/>
</dbReference>
<dbReference type="AlphaFoldDB" id="A0A0X8JKJ3"/>
<dbReference type="InterPro" id="IPR025110">
    <property type="entry name" value="AMP-bd_C"/>
</dbReference>
<name>A0A0X8JKJ3_9BACT</name>
<dbReference type="Pfam" id="PF13193">
    <property type="entry name" value="AMP-binding_C"/>
    <property type="match status" value="1"/>
</dbReference>
<evidence type="ECO:0000256" key="5">
    <source>
        <dbReference type="ARBA" id="ARBA00022990"/>
    </source>
</evidence>
<feature type="domain" description="AMP-dependent synthetase/ligase" evidence="8">
    <location>
        <begin position="99"/>
        <end position="488"/>
    </location>
</feature>
<dbReference type="GO" id="GO:0005524">
    <property type="term" value="F:ATP binding"/>
    <property type="evidence" value="ECO:0007669"/>
    <property type="project" value="UniProtKB-KW"/>
</dbReference>
<dbReference type="Pfam" id="PF16177">
    <property type="entry name" value="ACAS_N"/>
    <property type="match status" value="1"/>
</dbReference>
<dbReference type="GO" id="GO:0016208">
    <property type="term" value="F:AMP binding"/>
    <property type="evidence" value="ECO:0007669"/>
    <property type="project" value="InterPro"/>
</dbReference>
<dbReference type="InterPro" id="IPR000873">
    <property type="entry name" value="AMP-dep_synth/lig_dom"/>
</dbReference>
<dbReference type="STRING" id="44742.AXF13_10380"/>
<evidence type="ECO:0000256" key="3">
    <source>
        <dbReference type="ARBA" id="ARBA00022741"/>
    </source>
</evidence>
<keyword evidence="5" id="KW-0007">Acetylation</keyword>
<evidence type="ECO:0000256" key="7">
    <source>
        <dbReference type="SAM" id="MobiDB-lite"/>
    </source>
</evidence>